<evidence type="ECO:0000256" key="3">
    <source>
        <dbReference type="ARBA" id="ARBA00022989"/>
    </source>
</evidence>
<dbReference type="GO" id="GO:0016020">
    <property type="term" value="C:membrane"/>
    <property type="evidence" value="ECO:0007669"/>
    <property type="project" value="UniProtKB-SubCell"/>
</dbReference>
<gene>
    <name evidence="7" type="ORF">OH136_07730</name>
</gene>
<name>A0AAE3LUJ8_9RHOB</name>
<evidence type="ECO:0000259" key="6">
    <source>
        <dbReference type="Pfam" id="PF04893"/>
    </source>
</evidence>
<keyword evidence="4 5" id="KW-0472">Membrane</keyword>
<evidence type="ECO:0000313" key="7">
    <source>
        <dbReference type="EMBL" id="MCV6824445.1"/>
    </source>
</evidence>
<evidence type="ECO:0000256" key="2">
    <source>
        <dbReference type="ARBA" id="ARBA00022692"/>
    </source>
</evidence>
<reference evidence="7" key="1">
    <citation type="submission" date="2022-10" db="EMBL/GenBank/DDBJ databases">
        <authorList>
            <person name="Yue Y."/>
        </authorList>
    </citation>
    <scope>NUCLEOTIDE SEQUENCE</scope>
    <source>
        <strain evidence="7">Z654</strain>
    </source>
</reference>
<evidence type="ECO:0000313" key="8">
    <source>
        <dbReference type="Proteomes" id="UP001208041"/>
    </source>
</evidence>
<feature type="transmembrane region" description="Helical" evidence="5">
    <location>
        <begin position="106"/>
        <end position="127"/>
    </location>
</feature>
<dbReference type="InterPro" id="IPR006977">
    <property type="entry name" value="Yip1_dom"/>
</dbReference>
<feature type="transmembrane region" description="Helical" evidence="5">
    <location>
        <begin position="133"/>
        <end position="154"/>
    </location>
</feature>
<keyword evidence="8" id="KW-1185">Reference proteome</keyword>
<evidence type="ECO:0000256" key="5">
    <source>
        <dbReference type="SAM" id="Phobius"/>
    </source>
</evidence>
<feature type="transmembrane region" description="Helical" evidence="5">
    <location>
        <begin position="31"/>
        <end position="57"/>
    </location>
</feature>
<comment type="caution">
    <text evidence="7">The sequence shown here is derived from an EMBL/GenBank/DDBJ whole genome shotgun (WGS) entry which is preliminary data.</text>
</comment>
<accession>A0AAE3LUJ8</accession>
<feature type="domain" description="Yip1" evidence="6">
    <location>
        <begin position="17"/>
        <end position="183"/>
    </location>
</feature>
<dbReference type="RefSeq" id="WP_263953307.1">
    <property type="nucleotide sequence ID" value="NZ_JAOYFC010000002.1"/>
</dbReference>
<feature type="transmembrane region" description="Helical" evidence="5">
    <location>
        <begin position="69"/>
        <end position="94"/>
    </location>
</feature>
<evidence type="ECO:0000256" key="1">
    <source>
        <dbReference type="ARBA" id="ARBA00004141"/>
    </source>
</evidence>
<organism evidence="7 8">
    <name type="scientific">Halocynthiibacter halioticoli</name>
    <dbReference type="NCBI Taxonomy" id="2986804"/>
    <lineage>
        <taxon>Bacteria</taxon>
        <taxon>Pseudomonadati</taxon>
        <taxon>Pseudomonadota</taxon>
        <taxon>Alphaproteobacteria</taxon>
        <taxon>Rhodobacterales</taxon>
        <taxon>Paracoccaceae</taxon>
        <taxon>Halocynthiibacter</taxon>
    </lineage>
</organism>
<feature type="transmembrane region" description="Helical" evidence="5">
    <location>
        <begin position="166"/>
        <end position="188"/>
    </location>
</feature>
<sequence length="192" mass="20050">MSQSGTEGTIADLTKLLLRTPRLGMRAVLDLGIRGATLFQLAALMIVLASIVAYGIGALAPAPEGAEGMIAPIGYILVAGGNLAVTSVVLYWGGRMIGGTGDFQDVLLAMSVHQGVTILFQVVFALASLVSPALGAVLLTVGVFYLIYLMAAYVAEVHGFESVWKATGLIIGMIFGLAFILLFLFTLFGQPV</sequence>
<dbReference type="EMBL" id="JAOYFC010000002">
    <property type="protein sequence ID" value="MCV6824445.1"/>
    <property type="molecule type" value="Genomic_DNA"/>
</dbReference>
<dbReference type="AlphaFoldDB" id="A0AAE3LUJ8"/>
<dbReference type="Proteomes" id="UP001208041">
    <property type="component" value="Unassembled WGS sequence"/>
</dbReference>
<comment type="subcellular location">
    <subcellularLocation>
        <location evidence="1">Membrane</location>
        <topology evidence="1">Multi-pass membrane protein</topology>
    </subcellularLocation>
</comment>
<protein>
    <submittedName>
        <fullName evidence="7">YIP1 family protein</fullName>
    </submittedName>
</protein>
<keyword evidence="3 5" id="KW-1133">Transmembrane helix</keyword>
<evidence type="ECO:0000256" key="4">
    <source>
        <dbReference type="ARBA" id="ARBA00023136"/>
    </source>
</evidence>
<dbReference type="Pfam" id="PF04893">
    <property type="entry name" value="Yip1"/>
    <property type="match status" value="1"/>
</dbReference>
<proteinExistence type="predicted"/>
<keyword evidence="2 5" id="KW-0812">Transmembrane</keyword>